<protein>
    <submittedName>
        <fullName evidence="2">Uncharacterized protein</fullName>
    </submittedName>
</protein>
<keyword evidence="3" id="KW-1185">Reference proteome</keyword>
<sequence length="164" mass="17377">MCPQLELPNDQRRAVEHSSSSLWQPVEGQQQGRDPPWACTGVASSVIVAVRTGATSSAAAAARSSAASSTAIADHTEAASSAADAACARAASTPSLRKLSVWQRRGRAGLGRIHRRRGRAKRDLDYGWREGQVTRRVCVTGGVRARVLTGIYLRPSAPSTSISI</sequence>
<evidence type="ECO:0000313" key="2">
    <source>
        <dbReference type="EMBL" id="CAD6336603.1"/>
    </source>
</evidence>
<comment type="caution">
    <text evidence="2">The sequence shown here is derived from an EMBL/GenBank/DDBJ whole genome shotgun (WGS) entry which is preliminary data.</text>
</comment>
<accession>A0A811S6M6</accession>
<name>A0A811S6M6_9POAL</name>
<evidence type="ECO:0000313" key="3">
    <source>
        <dbReference type="Proteomes" id="UP000604825"/>
    </source>
</evidence>
<proteinExistence type="predicted"/>
<evidence type="ECO:0000256" key="1">
    <source>
        <dbReference type="SAM" id="MobiDB-lite"/>
    </source>
</evidence>
<dbReference type="AlphaFoldDB" id="A0A811S6M6"/>
<organism evidence="2 3">
    <name type="scientific">Miscanthus lutarioriparius</name>
    <dbReference type="NCBI Taxonomy" id="422564"/>
    <lineage>
        <taxon>Eukaryota</taxon>
        <taxon>Viridiplantae</taxon>
        <taxon>Streptophyta</taxon>
        <taxon>Embryophyta</taxon>
        <taxon>Tracheophyta</taxon>
        <taxon>Spermatophyta</taxon>
        <taxon>Magnoliopsida</taxon>
        <taxon>Liliopsida</taxon>
        <taxon>Poales</taxon>
        <taxon>Poaceae</taxon>
        <taxon>PACMAD clade</taxon>
        <taxon>Panicoideae</taxon>
        <taxon>Andropogonodae</taxon>
        <taxon>Andropogoneae</taxon>
        <taxon>Saccharinae</taxon>
        <taxon>Miscanthus</taxon>
    </lineage>
</organism>
<feature type="compositionally biased region" description="Polar residues" evidence="1">
    <location>
        <begin position="17"/>
        <end position="32"/>
    </location>
</feature>
<dbReference type="EMBL" id="CAJGYO010000018">
    <property type="protein sequence ID" value="CAD6336603.1"/>
    <property type="molecule type" value="Genomic_DNA"/>
</dbReference>
<gene>
    <name evidence="2" type="ORF">NCGR_LOCUS60701</name>
</gene>
<dbReference type="Proteomes" id="UP000604825">
    <property type="component" value="Unassembled WGS sequence"/>
</dbReference>
<reference evidence="2" key="1">
    <citation type="submission" date="2020-10" db="EMBL/GenBank/DDBJ databases">
        <authorList>
            <person name="Han B."/>
            <person name="Lu T."/>
            <person name="Zhao Q."/>
            <person name="Huang X."/>
            <person name="Zhao Y."/>
        </authorList>
    </citation>
    <scope>NUCLEOTIDE SEQUENCE</scope>
</reference>
<feature type="region of interest" description="Disordered" evidence="1">
    <location>
        <begin position="1"/>
        <end position="36"/>
    </location>
</feature>